<evidence type="ECO:0000313" key="3">
    <source>
        <dbReference type="Proteomes" id="UP001219934"/>
    </source>
</evidence>
<comment type="caution">
    <text evidence="2">The sequence shown here is derived from an EMBL/GenBank/DDBJ whole genome shotgun (WGS) entry which is preliminary data.</text>
</comment>
<evidence type="ECO:0000256" key="1">
    <source>
        <dbReference type="SAM" id="MobiDB-lite"/>
    </source>
</evidence>
<proteinExistence type="predicted"/>
<organism evidence="2 3">
    <name type="scientific">Pogonophryne albipinna</name>
    <dbReference type="NCBI Taxonomy" id="1090488"/>
    <lineage>
        <taxon>Eukaryota</taxon>
        <taxon>Metazoa</taxon>
        <taxon>Chordata</taxon>
        <taxon>Craniata</taxon>
        <taxon>Vertebrata</taxon>
        <taxon>Euteleostomi</taxon>
        <taxon>Actinopterygii</taxon>
        <taxon>Neopterygii</taxon>
        <taxon>Teleostei</taxon>
        <taxon>Neoteleostei</taxon>
        <taxon>Acanthomorphata</taxon>
        <taxon>Eupercaria</taxon>
        <taxon>Perciformes</taxon>
        <taxon>Notothenioidei</taxon>
        <taxon>Pogonophryne</taxon>
    </lineage>
</organism>
<sequence>MDVVPLAAPSATPKPIKPIDLEECILCQKKNRSEYLSSGEIGRGYIVSLAKQTESNDTRAARVLRLTVSIEALVESLRVSPVQQVATELAQELTGYRFGLQMSLCEPQDLKLSMDISIKNPPPRWEEFCSYMFKGKTTSKLKTDVVFQILHYIMTDGKEPTPVHVMAAQGVHSLTRSKELVTALNHHGICVSYNTVKRIDVDLAERIITTAGGNRVPLPTVLEATSPLNGALDNFDRNESTLAGTGSTHDTILVLFQNVPIHLAKPSEESEISARPLAAQSRTTIKLRSTVSCQQLIRMGAVKERGEIPTNYKVSEILSNSTTVVDPTTVSTTAAEPSTSATESTTVVSDVIHTSTATDPSTLTTGPIAMAAEPTSNTTSSTTAAADVLDMSTDPSPTTTDSSTTATDFTGSTKSTDSDYFLWIVNRFSKRATHESDYVPGFTALRSATVNSTFHPTTTILTPILPYPATTYDAIFTTMINFQDALKQKGDTYGGLWADEGVYRIAKEIQLMKPDQFSNIFLGLGGFHMEKIVLACLGTYLEPSGMFAVLVETECYGTDVIKTVISGSHYSRARTAHSMIHESKDLTAEEWNTTKERADTIQAAFQVYLKERALLSQSFDYWNTYVSDLYPLVRDLTNSLRSGDWILYLSAMERATSLFFFFGRTNYCRWTPLFLQDCYQLKDKFPLLYDSYMHGGFVVNTTKKGSGVPFDQALEQCYNRPAKVSGGIIGITRKKEAVALWGIIKHKKDQYVDLLKMKDDVEGELSLHHDFNPSTATKIVGMVQDIAEYLLKVCSPLQDQVALKNILTGGIVTNVDIDKLLCCMKEGSAACAKFIDERLRNRSISIHSTISKIKFTSPKTTLNLAPKVDIKDETIKALMFIEYGCHRGFTVEELLQHEITNSAFFLVDKDGYLRKSAKSQLGTELLKLCPLIDKKGPETSPQTHAIIIDFMALVRKVPLKKFDPPVKTFHDFAIALTSMVTKAGHNCDEIHIVFDTYREDSIKNGERERRGKSKEMLVLDVISPNQNVPVVLENFWSSSISKTAFQAFYVEWLTTNYQGTKPLYLGVRRSILPLHDICLALGDELTKCLPALHALTGCDTTNKISTKLAALNAVRKPENSSLILNFDSPQLTENAIQLAETFLVKCLKPSTDLKTFDNLRLAAFDSNALKMDFERTTCTSTNARKHIHRGYHQQQLWVQAPFRDATSIMNAENYGFVRLGSSLVPEFVISKPEGLPDPCTCGKCARKNGCPCRVAGIKCCKYCKCKGGDCCKNPITE</sequence>
<dbReference type="EMBL" id="JAPTMU010000002">
    <property type="protein sequence ID" value="KAJ4947347.1"/>
    <property type="molecule type" value="Genomic_DNA"/>
</dbReference>
<dbReference type="AlphaFoldDB" id="A0AAD6BM42"/>
<evidence type="ECO:0008006" key="4">
    <source>
        <dbReference type="Google" id="ProtNLM"/>
    </source>
</evidence>
<accession>A0AAD6BM42</accession>
<evidence type="ECO:0000313" key="2">
    <source>
        <dbReference type="EMBL" id="KAJ4947347.1"/>
    </source>
</evidence>
<feature type="region of interest" description="Disordered" evidence="1">
    <location>
        <begin position="390"/>
        <end position="409"/>
    </location>
</feature>
<dbReference type="Proteomes" id="UP001219934">
    <property type="component" value="Unassembled WGS sequence"/>
</dbReference>
<feature type="region of interest" description="Disordered" evidence="1">
    <location>
        <begin position="328"/>
        <end position="347"/>
    </location>
</feature>
<gene>
    <name evidence="2" type="ORF">JOQ06_009383</name>
</gene>
<protein>
    <recommendedName>
        <fullName evidence="4">Tesmin/TSO1-like CXC domain-containing protein</fullName>
    </recommendedName>
</protein>
<dbReference type="PANTHER" id="PTHR47018:SF3">
    <property type="entry name" value="MYCBP-ASSOCIATED PROTEIN"/>
    <property type="match status" value="1"/>
</dbReference>
<name>A0AAD6BM42_9TELE</name>
<reference evidence="2" key="1">
    <citation type="submission" date="2022-11" db="EMBL/GenBank/DDBJ databases">
        <title>Chromosome-level genome of Pogonophryne albipinna.</title>
        <authorList>
            <person name="Jo E."/>
        </authorList>
    </citation>
    <scope>NUCLEOTIDE SEQUENCE</scope>
    <source>
        <strain evidence="2">SGF0006</strain>
        <tissue evidence="2">Muscle</tissue>
    </source>
</reference>
<dbReference type="PANTHER" id="PTHR47018">
    <property type="entry name" value="CXC DOMAIN-CONTAINING PROTEIN-RELATED"/>
    <property type="match status" value="1"/>
</dbReference>
<keyword evidence="3" id="KW-1185">Reference proteome</keyword>